<evidence type="ECO:0000313" key="1">
    <source>
        <dbReference type="EMBL" id="KAF9728664.1"/>
    </source>
</evidence>
<gene>
    <name evidence="3" type="ORF">PMIN01_08111</name>
    <name evidence="2" type="ORF">PMIN01_11954</name>
    <name evidence="1" type="ORF">PMIN01_13492</name>
</gene>
<dbReference type="OrthoDB" id="3963851at2759"/>
<organism evidence="3 4">
    <name type="scientific">Paraphaeosphaeria minitans</name>
    <dbReference type="NCBI Taxonomy" id="565426"/>
    <lineage>
        <taxon>Eukaryota</taxon>
        <taxon>Fungi</taxon>
        <taxon>Dikarya</taxon>
        <taxon>Ascomycota</taxon>
        <taxon>Pezizomycotina</taxon>
        <taxon>Dothideomycetes</taxon>
        <taxon>Pleosporomycetidae</taxon>
        <taxon>Pleosporales</taxon>
        <taxon>Massarineae</taxon>
        <taxon>Didymosphaeriaceae</taxon>
        <taxon>Paraphaeosphaeria</taxon>
    </lineage>
</organism>
<protein>
    <submittedName>
        <fullName evidence="3">Uncharacterized protein</fullName>
    </submittedName>
</protein>
<evidence type="ECO:0000313" key="2">
    <source>
        <dbReference type="EMBL" id="KAF9730021.1"/>
    </source>
</evidence>
<dbReference type="EMBL" id="WJXW01000015">
    <property type="protein sequence ID" value="KAF9730021.1"/>
    <property type="molecule type" value="Genomic_DNA"/>
</dbReference>
<sequence length="53" mass="5754">MPHFTVLKVQPAVPSPPLVVWLLSMTTYMPSRSDVSVPVFLASNVLSLVCAVK</sequence>
<dbReference type="AlphaFoldDB" id="A0A9P6GET7"/>
<keyword evidence="4" id="KW-1185">Reference proteome</keyword>
<comment type="caution">
    <text evidence="3">The sequence shown here is derived from an EMBL/GenBank/DDBJ whole genome shotgun (WGS) entry which is preliminary data.</text>
</comment>
<name>A0A9P6GET7_9PLEO</name>
<dbReference type="EMBL" id="WJXW01000019">
    <property type="protein sequence ID" value="KAF9728664.1"/>
    <property type="molecule type" value="Genomic_DNA"/>
</dbReference>
<dbReference type="EMBL" id="WJXW01000008">
    <property type="protein sequence ID" value="KAF9733768.1"/>
    <property type="molecule type" value="Genomic_DNA"/>
</dbReference>
<evidence type="ECO:0000313" key="3">
    <source>
        <dbReference type="EMBL" id="KAF9733768.1"/>
    </source>
</evidence>
<reference evidence="3" key="1">
    <citation type="journal article" date="2020" name="Mol. Plant Microbe Interact.">
        <title>Genome Sequence of the Biocontrol Agent Coniothyrium minitans strain Conio (IMI 134523).</title>
        <authorList>
            <person name="Patel D."/>
            <person name="Shittu T.A."/>
            <person name="Baroncelli R."/>
            <person name="Muthumeenakshi S."/>
            <person name="Osborne T.H."/>
            <person name="Janganan T.K."/>
            <person name="Sreenivasaprasad S."/>
        </authorList>
    </citation>
    <scope>NUCLEOTIDE SEQUENCE</scope>
    <source>
        <strain evidence="3">Conio</strain>
    </source>
</reference>
<dbReference type="Proteomes" id="UP000756921">
    <property type="component" value="Unassembled WGS sequence"/>
</dbReference>
<accession>A0A9P6GET7</accession>
<proteinExistence type="predicted"/>
<evidence type="ECO:0000313" key="4">
    <source>
        <dbReference type="Proteomes" id="UP000756921"/>
    </source>
</evidence>